<evidence type="ECO:0000313" key="7">
    <source>
        <dbReference type="EMBL" id="MYL84948.1"/>
    </source>
</evidence>
<dbReference type="Pfam" id="PF01784">
    <property type="entry name" value="DUF34_NIF3"/>
    <property type="match status" value="1"/>
</dbReference>
<evidence type="ECO:0000313" key="8">
    <source>
        <dbReference type="Proteomes" id="UP000482487"/>
    </source>
</evidence>
<dbReference type="PIRSF" id="PIRSF037489">
    <property type="entry name" value="UCP037489_NIF3_YqfO"/>
    <property type="match status" value="1"/>
</dbReference>
<dbReference type="InterPro" id="IPR017221">
    <property type="entry name" value="DUF34/NIF3_bac"/>
</dbReference>
<feature type="binding site" evidence="6">
    <location>
        <position position="102"/>
    </location>
    <ligand>
        <name>a divalent metal cation</name>
        <dbReference type="ChEBI" id="CHEBI:60240"/>
        <label>1</label>
    </ligand>
</feature>
<dbReference type="GO" id="GO:0046872">
    <property type="term" value="F:metal ion binding"/>
    <property type="evidence" value="ECO:0007669"/>
    <property type="project" value="UniProtKB-UniRule"/>
</dbReference>
<dbReference type="PANTHER" id="PTHR13799">
    <property type="entry name" value="NGG1 INTERACTING FACTOR 3"/>
    <property type="match status" value="1"/>
</dbReference>
<evidence type="ECO:0000256" key="1">
    <source>
        <dbReference type="ARBA" id="ARBA00006964"/>
    </source>
</evidence>
<dbReference type="EMBL" id="WVUD01000048">
    <property type="protein sequence ID" value="MYL84948.1"/>
    <property type="molecule type" value="Genomic_DNA"/>
</dbReference>
<dbReference type="FunFam" id="3.40.1390.30:FF:000001">
    <property type="entry name" value="GTP cyclohydrolase 1 type 2"/>
    <property type="match status" value="1"/>
</dbReference>
<feature type="binding site" evidence="6">
    <location>
        <position position="65"/>
    </location>
    <ligand>
        <name>a divalent metal cation</name>
        <dbReference type="ChEBI" id="CHEBI:60240"/>
        <label>1</label>
    </ligand>
</feature>
<gene>
    <name evidence="7" type="ORF">GTA51_17695</name>
</gene>
<keyword evidence="8" id="KW-1185">Reference proteome</keyword>
<comment type="subunit">
    <text evidence="2">Homohexamer.</text>
</comment>
<evidence type="ECO:0000256" key="2">
    <source>
        <dbReference type="ARBA" id="ARBA00011643"/>
    </source>
</evidence>
<evidence type="ECO:0000256" key="6">
    <source>
        <dbReference type="PIRSR" id="PIRSR602678-1"/>
    </source>
</evidence>
<evidence type="ECO:0000256" key="3">
    <source>
        <dbReference type="ARBA" id="ARBA00022112"/>
    </source>
</evidence>
<dbReference type="OrthoDB" id="9792792at2"/>
<dbReference type="PANTHER" id="PTHR13799:SF14">
    <property type="entry name" value="GTP CYCLOHYDROLASE 1 TYPE 2 HOMOLOG"/>
    <property type="match status" value="1"/>
</dbReference>
<evidence type="ECO:0000256" key="5">
    <source>
        <dbReference type="PIRNR" id="PIRNR037489"/>
    </source>
</evidence>
<protein>
    <recommendedName>
        <fullName evidence="3 5">GTP cyclohydrolase 1 type 2 homolog</fullName>
    </recommendedName>
</protein>
<dbReference type="Gene3D" id="3.40.1390.30">
    <property type="entry name" value="NIF3 (NGG1p interacting factor 3)-like"/>
    <property type="match status" value="2"/>
</dbReference>
<dbReference type="InterPro" id="IPR036069">
    <property type="entry name" value="DUF34/NIF3_sf"/>
</dbReference>
<name>A0A7C9MKU0_9BACT</name>
<accession>A0A7C9MKU0</accession>
<comment type="similarity">
    <text evidence="1 5">Belongs to the GTP cyclohydrolase I type 2/NIF3 family.</text>
</comment>
<organism evidence="7 8">
    <name type="scientific">Solidesulfovibrio aerotolerans</name>
    <dbReference type="NCBI Taxonomy" id="295255"/>
    <lineage>
        <taxon>Bacteria</taxon>
        <taxon>Pseudomonadati</taxon>
        <taxon>Thermodesulfobacteriota</taxon>
        <taxon>Desulfovibrionia</taxon>
        <taxon>Desulfovibrionales</taxon>
        <taxon>Desulfovibrionaceae</taxon>
        <taxon>Solidesulfovibrio</taxon>
    </lineage>
</organism>
<proteinExistence type="inferred from homology"/>
<feature type="binding site" evidence="6">
    <location>
        <position position="299"/>
    </location>
    <ligand>
        <name>a divalent metal cation</name>
        <dbReference type="ChEBI" id="CHEBI:60240"/>
        <label>1</label>
    </ligand>
</feature>
<evidence type="ECO:0000256" key="4">
    <source>
        <dbReference type="ARBA" id="ARBA00022723"/>
    </source>
</evidence>
<keyword evidence="4 5" id="KW-0479">Metal-binding</keyword>
<dbReference type="GO" id="GO:0005737">
    <property type="term" value="C:cytoplasm"/>
    <property type="evidence" value="ECO:0007669"/>
    <property type="project" value="TreeGrafter"/>
</dbReference>
<dbReference type="Proteomes" id="UP000482487">
    <property type="component" value="Unassembled WGS sequence"/>
</dbReference>
<sequence>MRVADCITCIEAVADPARAASWDRCGVQIAGTVPDCTRLAVALDPLPGMIEEALDWGAQLVLTHHPLALAPRLPDRLDDLHRVLTLVLGRGATLYSAHTSLDVVTDGPAGWLAQALELQNQHILEPAGSVAFLALRFALPQGSAGPDTLAALTALPQLAVSQPGEHLLEVACPPGLRARVEAILAETAPGSRCLAVTQLAQPSTPYGYGLVGDLPQPLAGDVFLKRLAALLPRSFFTLAGCLPATVGRMAYCPGSGADMAARAFAAGATVYVTGDLKYHQAQAVPAHCCLVDVGHFSLEEVMMRRFAADLAATFGQDGPEVRYFAGTDPITAHFPDGTAAPRTE</sequence>
<dbReference type="SUPFAM" id="SSF102705">
    <property type="entry name" value="NIF3 (NGG1p interacting factor 3)-like"/>
    <property type="match status" value="1"/>
</dbReference>
<feature type="binding site" evidence="6">
    <location>
        <position position="295"/>
    </location>
    <ligand>
        <name>a divalent metal cation</name>
        <dbReference type="ChEBI" id="CHEBI:60240"/>
        <label>1</label>
    </ligand>
</feature>
<dbReference type="InterPro" id="IPR002678">
    <property type="entry name" value="DUF34/NIF3"/>
</dbReference>
<dbReference type="AlphaFoldDB" id="A0A7C9MKU0"/>
<feature type="binding site" evidence="6">
    <location>
        <position position="64"/>
    </location>
    <ligand>
        <name>a divalent metal cation</name>
        <dbReference type="ChEBI" id="CHEBI:60240"/>
        <label>2</label>
    </ligand>
</feature>
<comment type="caution">
    <text evidence="7">The sequence shown here is derived from an EMBL/GenBank/DDBJ whole genome shotgun (WGS) entry which is preliminary data.</text>
</comment>
<reference evidence="7 8" key="1">
    <citation type="submission" date="2020-01" db="EMBL/GenBank/DDBJ databases">
        <title>Genome sequence of Desulfovibrio aerotolerans DSM 16695(T).</title>
        <authorList>
            <person name="Karnachuk O."/>
            <person name="Avakyan M."/>
            <person name="Mardanov A."/>
            <person name="Kadnikov V."/>
            <person name="Ravin N."/>
        </authorList>
    </citation>
    <scope>NUCLEOTIDE SEQUENCE [LARGE SCALE GENOMIC DNA]</scope>
    <source>
        <strain evidence="7 8">DSM 16695</strain>
    </source>
</reference>
<dbReference type="RefSeq" id="WP_160963456.1">
    <property type="nucleotide sequence ID" value="NZ_WVUD01000048.1"/>
</dbReference>